<sequence>MIAIIKKVIKICKIQKDILYKHIISNRYDINIDALNIDNLIKNNNFFLKGNY</sequence>
<protein>
    <submittedName>
        <fullName evidence="1">Uncharacterized protein</fullName>
    </submittedName>
</protein>
<name>A0A024W6V5_PLAFA</name>
<evidence type="ECO:0000313" key="1">
    <source>
        <dbReference type="EMBL" id="ETW35881.1"/>
    </source>
</evidence>
<organism evidence="1 2">
    <name type="scientific">Plasmodium falciparum Tanzania</name>
    <name type="common">2000708</name>
    <dbReference type="NCBI Taxonomy" id="1036725"/>
    <lineage>
        <taxon>Eukaryota</taxon>
        <taxon>Sar</taxon>
        <taxon>Alveolata</taxon>
        <taxon>Apicomplexa</taxon>
        <taxon>Aconoidasida</taxon>
        <taxon>Haemosporida</taxon>
        <taxon>Plasmodiidae</taxon>
        <taxon>Plasmodium</taxon>
        <taxon>Plasmodium (Laverania)</taxon>
    </lineage>
</organism>
<dbReference type="EMBL" id="KI926445">
    <property type="protein sequence ID" value="ETW35881.1"/>
    <property type="molecule type" value="Genomic_DNA"/>
</dbReference>
<dbReference type="AlphaFoldDB" id="A0A024W6V5"/>
<dbReference type="Proteomes" id="UP000030708">
    <property type="component" value="Unassembled WGS sequence"/>
</dbReference>
<proteinExistence type="predicted"/>
<evidence type="ECO:0000313" key="2">
    <source>
        <dbReference type="Proteomes" id="UP000030708"/>
    </source>
</evidence>
<reference evidence="1 2" key="2">
    <citation type="submission" date="2013-02" db="EMBL/GenBank/DDBJ databases">
        <title>The Genome Sequence of Plasmodium falciparum Tanzania (2000708).</title>
        <authorList>
            <consortium name="The Broad Institute Genome Sequencing Platform"/>
            <consortium name="The Broad Institute Genome Sequencing Center for Infectious Disease"/>
            <person name="Neafsey D."/>
            <person name="Cheeseman I."/>
            <person name="Volkman S."/>
            <person name="Adams J."/>
            <person name="Walker B."/>
            <person name="Young S.K."/>
            <person name="Zeng Q."/>
            <person name="Gargeya S."/>
            <person name="Fitzgerald M."/>
            <person name="Haas B."/>
            <person name="Abouelleil A."/>
            <person name="Alvarado L."/>
            <person name="Arachchi H.M."/>
            <person name="Berlin A.M."/>
            <person name="Chapman S.B."/>
            <person name="Dewar J."/>
            <person name="Goldberg J."/>
            <person name="Griggs A."/>
            <person name="Gujja S."/>
            <person name="Hansen M."/>
            <person name="Howarth C."/>
            <person name="Imamovic A."/>
            <person name="Larimer J."/>
            <person name="McCowan C."/>
            <person name="Murphy C."/>
            <person name="Neiman D."/>
            <person name="Pearson M."/>
            <person name="Priest M."/>
            <person name="Roberts A."/>
            <person name="Saif S."/>
            <person name="Shea T."/>
            <person name="Sisk P."/>
            <person name="Sykes S."/>
            <person name="Wortman J."/>
            <person name="Nusbaum C."/>
            <person name="Birren B."/>
        </authorList>
    </citation>
    <scope>NUCLEOTIDE SEQUENCE [LARGE SCALE GENOMIC DNA]</scope>
    <source>
        <strain evidence="2">Tanzania (2000708)</strain>
    </source>
</reference>
<accession>A0A024W6V5</accession>
<reference evidence="1 2" key="1">
    <citation type="submission" date="2013-02" db="EMBL/GenBank/DDBJ databases">
        <title>The Genome Annotation of Plasmodium falciparum Tanzania (2000708).</title>
        <authorList>
            <consortium name="The Broad Institute Genome Sequencing Platform"/>
            <consortium name="The Broad Institute Genome Sequencing Center for Infectious Disease"/>
            <person name="Neafsey D."/>
            <person name="Hoffman S."/>
            <person name="Volkman S."/>
            <person name="Rosenthal P."/>
            <person name="Walker B."/>
            <person name="Young S.K."/>
            <person name="Zeng Q."/>
            <person name="Gargeya S."/>
            <person name="Fitzgerald M."/>
            <person name="Haas B."/>
            <person name="Abouelleil A."/>
            <person name="Allen A.W."/>
            <person name="Alvarado L."/>
            <person name="Arachchi H.M."/>
            <person name="Berlin A.M."/>
            <person name="Chapman S.B."/>
            <person name="Gainer-Dewar J."/>
            <person name="Goldberg J."/>
            <person name="Griggs A."/>
            <person name="Gujja S."/>
            <person name="Hansen M."/>
            <person name="Howarth C."/>
            <person name="Imamovic A."/>
            <person name="Ireland A."/>
            <person name="Larimer J."/>
            <person name="McCowan C."/>
            <person name="Murphy C."/>
            <person name="Pearson M."/>
            <person name="Poon T.W."/>
            <person name="Priest M."/>
            <person name="Roberts A."/>
            <person name="Saif S."/>
            <person name="Shea T."/>
            <person name="Sisk P."/>
            <person name="Sykes S."/>
            <person name="Wortman J."/>
            <person name="Nusbaum C."/>
            <person name="Birren B."/>
        </authorList>
    </citation>
    <scope>NUCLEOTIDE SEQUENCE [LARGE SCALE GENOMIC DNA]</scope>
    <source>
        <strain evidence="2">Tanzania (2000708)</strain>
    </source>
</reference>
<gene>
    <name evidence="1" type="ORF">PFTANZ_03474</name>
</gene>